<dbReference type="AlphaFoldDB" id="A0A0R2AL21"/>
<proteinExistence type="predicted"/>
<dbReference type="OrthoDB" id="2061265at2"/>
<dbReference type="EMBL" id="AYYP01000029">
    <property type="protein sequence ID" value="KRM64630.1"/>
    <property type="molecule type" value="Genomic_DNA"/>
</dbReference>
<evidence type="ECO:0000256" key="1">
    <source>
        <dbReference type="SAM" id="Coils"/>
    </source>
</evidence>
<protein>
    <submittedName>
        <fullName evidence="2">Uncharacterized protein</fullName>
    </submittedName>
</protein>
<keyword evidence="1" id="KW-0175">Coiled coil</keyword>
<accession>A0A0R2AL21</accession>
<comment type="caution">
    <text evidence="2">The sequence shown here is derived from an EMBL/GenBank/DDBJ whole genome shotgun (WGS) entry which is preliminary data.</text>
</comment>
<organism evidence="2 3">
    <name type="scientific">Ligilactobacillus agilis DSM 20509</name>
    <dbReference type="NCBI Taxonomy" id="1423718"/>
    <lineage>
        <taxon>Bacteria</taxon>
        <taxon>Bacillati</taxon>
        <taxon>Bacillota</taxon>
        <taxon>Bacilli</taxon>
        <taxon>Lactobacillales</taxon>
        <taxon>Lactobacillaceae</taxon>
        <taxon>Ligilactobacillus</taxon>
    </lineage>
</organism>
<dbReference type="PATRIC" id="fig|1423718.3.peg.1838"/>
<dbReference type="Proteomes" id="UP000051008">
    <property type="component" value="Unassembled WGS sequence"/>
</dbReference>
<gene>
    <name evidence="2" type="ORF">FC14_GL001770</name>
</gene>
<evidence type="ECO:0000313" key="2">
    <source>
        <dbReference type="EMBL" id="KRM64630.1"/>
    </source>
</evidence>
<evidence type="ECO:0000313" key="3">
    <source>
        <dbReference type="Proteomes" id="UP000051008"/>
    </source>
</evidence>
<keyword evidence="3" id="KW-1185">Reference proteome</keyword>
<sequence>MPLPLIIGGLAAVAGVARIRSGGITAGLAPGIYGGIKMKEANDTMNLAKQKHEQAINRCEEQNKETTALMDSIVKRELKIRASFETFSNIIEQIQDRPDFKNMKFGRIDLPQFQADELREISSGVAMVCSGIALESILLGGTGLAVGSVILSITGSRLSKQADEAYRQALRTEEKVEEIVGYLKELTTVAKNFERALMEVETQYRRRLDRLDEIVNYYGKKNWNDFTRDEKETIENTVLLVGILYKMLKTKLKIENHAEDGIDIVNKYEVRSVVLKADQVLDKVRAEF</sequence>
<feature type="coiled-coil region" evidence="1">
    <location>
        <begin position="38"/>
        <end position="69"/>
    </location>
</feature>
<reference evidence="2 3" key="1">
    <citation type="journal article" date="2015" name="Genome Announc.">
        <title>Expanding the biotechnology potential of lactobacilli through comparative genomics of 213 strains and associated genera.</title>
        <authorList>
            <person name="Sun Z."/>
            <person name="Harris H.M."/>
            <person name="McCann A."/>
            <person name="Guo C."/>
            <person name="Argimon S."/>
            <person name="Zhang W."/>
            <person name="Yang X."/>
            <person name="Jeffery I.B."/>
            <person name="Cooney J.C."/>
            <person name="Kagawa T.F."/>
            <person name="Liu W."/>
            <person name="Song Y."/>
            <person name="Salvetti E."/>
            <person name="Wrobel A."/>
            <person name="Rasinkangas P."/>
            <person name="Parkhill J."/>
            <person name="Rea M.C."/>
            <person name="O'Sullivan O."/>
            <person name="Ritari J."/>
            <person name="Douillard F.P."/>
            <person name="Paul Ross R."/>
            <person name="Yang R."/>
            <person name="Briner A.E."/>
            <person name="Felis G.E."/>
            <person name="de Vos W.M."/>
            <person name="Barrangou R."/>
            <person name="Klaenhammer T.R."/>
            <person name="Caufield P.W."/>
            <person name="Cui Y."/>
            <person name="Zhang H."/>
            <person name="O'Toole P.W."/>
        </authorList>
    </citation>
    <scope>NUCLEOTIDE SEQUENCE [LARGE SCALE GENOMIC DNA]</scope>
    <source>
        <strain evidence="2 3">DSM 20509</strain>
    </source>
</reference>
<dbReference type="RefSeq" id="WP_056976616.1">
    <property type="nucleotide sequence ID" value="NZ_AYYP01000029.1"/>
</dbReference>
<name>A0A0R2AL21_9LACO</name>